<dbReference type="GO" id="GO:0047617">
    <property type="term" value="F:fatty acyl-CoA hydrolase activity"/>
    <property type="evidence" value="ECO:0007669"/>
    <property type="project" value="InterPro"/>
</dbReference>
<dbReference type="InterPro" id="IPR006683">
    <property type="entry name" value="Thioestr_dom"/>
</dbReference>
<dbReference type="RefSeq" id="WP_084311465.1">
    <property type="nucleotide sequence ID" value="NZ_FNIJ01000003.1"/>
</dbReference>
<dbReference type="Pfam" id="PF03061">
    <property type="entry name" value="4HBT"/>
    <property type="match status" value="1"/>
</dbReference>
<dbReference type="EMBL" id="FNIJ01000003">
    <property type="protein sequence ID" value="SDN51928.1"/>
    <property type="molecule type" value="Genomic_DNA"/>
</dbReference>
<name>A0A1H0C202_9PSED</name>
<accession>A0A1H0C202</accession>
<dbReference type="STRING" id="198616.SAMN05216193_103280"/>
<organism evidence="4 5">
    <name type="scientific">Pseudomonas jinjuensis</name>
    <dbReference type="NCBI Taxonomy" id="198616"/>
    <lineage>
        <taxon>Bacteria</taxon>
        <taxon>Pseudomonadati</taxon>
        <taxon>Pseudomonadota</taxon>
        <taxon>Gammaproteobacteria</taxon>
        <taxon>Pseudomonadales</taxon>
        <taxon>Pseudomonadaceae</taxon>
        <taxon>Pseudomonas</taxon>
    </lineage>
</organism>
<dbReference type="OrthoDB" id="3477511at2"/>
<protein>
    <submittedName>
        <fullName evidence="4">Uncharacterized domain 1-containing protein</fullName>
    </submittedName>
</protein>
<evidence type="ECO:0000256" key="1">
    <source>
        <dbReference type="ARBA" id="ARBA00008324"/>
    </source>
</evidence>
<dbReference type="InterPro" id="IPR003736">
    <property type="entry name" value="PAAI_dom"/>
</dbReference>
<dbReference type="CDD" id="cd03443">
    <property type="entry name" value="PaaI_thioesterase"/>
    <property type="match status" value="1"/>
</dbReference>
<proteinExistence type="inferred from homology"/>
<dbReference type="NCBIfam" id="TIGR00369">
    <property type="entry name" value="unchar_dom_1"/>
    <property type="match status" value="1"/>
</dbReference>
<evidence type="ECO:0000313" key="5">
    <source>
        <dbReference type="Proteomes" id="UP000242957"/>
    </source>
</evidence>
<feature type="domain" description="Thioesterase" evidence="3">
    <location>
        <begin position="56"/>
        <end position="131"/>
    </location>
</feature>
<dbReference type="SUPFAM" id="SSF54637">
    <property type="entry name" value="Thioesterase/thiol ester dehydrase-isomerase"/>
    <property type="match status" value="1"/>
</dbReference>
<evidence type="ECO:0000313" key="4">
    <source>
        <dbReference type="EMBL" id="SDN51928.1"/>
    </source>
</evidence>
<reference evidence="5" key="1">
    <citation type="submission" date="2016-10" db="EMBL/GenBank/DDBJ databases">
        <authorList>
            <person name="Varghese N."/>
            <person name="Submissions S."/>
        </authorList>
    </citation>
    <scope>NUCLEOTIDE SEQUENCE [LARGE SCALE GENOMIC DNA]</scope>
    <source>
        <strain evidence="5">JCM 21621</strain>
    </source>
</reference>
<dbReference type="InterPro" id="IPR039298">
    <property type="entry name" value="ACOT13"/>
</dbReference>
<keyword evidence="5" id="KW-1185">Reference proteome</keyword>
<gene>
    <name evidence="4" type="ORF">SAMN05216193_103280</name>
</gene>
<dbReference type="Gene3D" id="3.10.129.10">
    <property type="entry name" value="Hotdog Thioesterase"/>
    <property type="match status" value="1"/>
</dbReference>
<comment type="similarity">
    <text evidence="1">Belongs to the thioesterase PaaI family.</text>
</comment>
<dbReference type="AlphaFoldDB" id="A0A1H0C202"/>
<keyword evidence="2" id="KW-0378">Hydrolase</keyword>
<evidence type="ECO:0000259" key="3">
    <source>
        <dbReference type="Pfam" id="PF03061"/>
    </source>
</evidence>
<evidence type="ECO:0000256" key="2">
    <source>
        <dbReference type="ARBA" id="ARBA00022801"/>
    </source>
</evidence>
<dbReference type="Proteomes" id="UP000242957">
    <property type="component" value="Unassembled WGS sequence"/>
</dbReference>
<dbReference type="InterPro" id="IPR029069">
    <property type="entry name" value="HotDog_dom_sf"/>
</dbReference>
<dbReference type="PANTHER" id="PTHR21660">
    <property type="entry name" value="THIOESTERASE SUPERFAMILY MEMBER-RELATED"/>
    <property type="match status" value="1"/>
</dbReference>
<dbReference type="PANTHER" id="PTHR21660:SF1">
    <property type="entry name" value="ACYL-COENZYME A THIOESTERASE 13"/>
    <property type="match status" value="1"/>
</dbReference>
<sequence>MSIDVSQLKQYTEHRGVDIPLLDLLKLRYAPPEAGGGAGHLVLALERQHLNGWNSAHGGVIMTLLDVAMALNASYSDDEKRGVVTIEMKTNFLRPGGTAGEVLEAFGTVTHRTRSIAFCEAELRNAEGEVLASASGTFKYLNRTFSITDA</sequence>